<evidence type="ECO:0000313" key="4">
    <source>
        <dbReference type="Proteomes" id="UP001187192"/>
    </source>
</evidence>
<name>A0AA88CSE9_FICCA</name>
<feature type="region of interest" description="Disordered" evidence="1">
    <location>
        <begin position="1"/>
        <end position="47"/>
    </location>
</feature>
<sequence>MEMGAKRDNGGRMHGQQRERMEGEYARQAKRENGGRVPKMRDRKWRE</sequence>
<dbReference type="EMBL" id="BTGU01004478">
    <property type="protein sequence ID" value="GMN27762.1"/>
    <property type="molecule type" value="Genomic_DNA"/>
</dbReference>
<protein>
    <submittedName>
        <fullName evidence="2">Uncharacterized protein</fullName>
    </submittedName>
</protein>
<keyword evidence="4" id="KW-1185">Reference proteome</keyword>
<dbReference type="Proteomes" id="UP001187192">
    <property type="component" value="Unassembled WGS sequence"/>
</dbReference>
<reference evidence="2" key="1">
    <citation type="submission" date="2023-07" db="EMBL/GenBank/DDBJ databases">
        <title>draft genome sequence of fig (Ficus carica).</title>
        <authorList>
            <person name="Takahashi T."/>
            <person name="Nishimura K."/>
        </authorList>
    </citation>
    <scope>NUCLEOTIDE SEQUENCE</scope>
</reference>
<organism evidence="2 4">
    <name type="scientific">Ficus carica</name>
    <name type="common">Common fig</name>
    <dbReference type="NCBI Taxonomy" id="3494"/>
    <lineage>
        <taxon>Eukaryota</taxon>
        <taxon>Viridiplantae</taxon>
        <taxon>Streptophyta</taxon>
        <taxon>Embryophyta</taxon>
        <taxon>Tracheophyta</taxon>
        <taxon>Spermatophyta</taxon>
        <taxon>Magnoliopsida</taxon>
        <taxon>eudicotyledons</taxon>
        <taxon>Gunneridae</taxon>
        <taxon>Pentapetalae</taxon>
        <taxon>rosids</taxon>
        <taxon>fabids</taxon>
        <taxon>Rosales</taxon>
        <taxon>Moraceae</taxon>
        <taxon>Ficeae</taxon>
        <taxon>Ficus</taxon>
    </lineage>
</organism>
<gene>
    <name evidence="3" type="ORF">TIFTF001_044678</name>
    <name evidence="2" type="ORF">TIFTF001_046173</name>
</gene>
<accession>A0AA88CSE9</accession>
<dbReference type="AlphaFoldDB" id="A0AA88CSE9"/>
<evidence type="ECO:0000256" key="1">
    <source>
        <dbReference type="SAM" id="MobiDB-lite"/>
    </source>
</evidence>
<evidence type="ECO:0000313" key="3">
    <source>
        <dbReference type="EMBL" id="GMN32369.1"/>
    </source>
</evidence>
<comment type="caution">
    <text evidence="2">The sequence shown here is derived from an EMBL/GenBank/DDBJ whole genome shotgun (WGS) entry which is preliminary data.</text>
</comment>
<dbReference type="EMBL" id="BTGU01003441">
    <property type="protein sequence ID" value="GMN32369.1"/>
    <property type="molecule type" value="Genomic_DNA"/>
</dbReference>
<feature type="compositionally biased region" description="Basic and acidic residues" evidence="1">
    <location>
        <begin position="1"/>
        <end position="34"/>
    </location>
</feature>
<proteinExistence type="predicted"/>
<evidence type="ECO:0000313" key="2">
    <source>
        <dbReference type="EMBL" id="GMN27762.1"/>
    </source>
</evidence>